<feature type="transmembrane region" description="Helical" evidence="2">
    <location>
        <begin position="76"/>
        <end position="95"/>
    </location>
</feature>
<keyword evidence="2" id="KW-1133">Transmembrane helix</keyword>
<dbReference type="InterPro" id="IPR009339">
    <property type="entry name" value="DUF998"/>
</dbReference>
<proteinExistence type="predicted"/>
<feature type="region of interest" description="Disordered" evidence="1">
    <location>
        <begin position="194"/>
        <end position="223"/>
    </location>
</feature>
<dbReference type="EMBL" id="JABEND010000001">
    <property type="protein sequence ID" value="NNG34347.1"/>
    <property type="molecule type" value="Genomic_DNA"/>
</dbReference>
<accession>A0A849A2P4</accession>
<keyword evidence="2" id="KW-0812">Transmembrane</keyword>
<name>A0A849A2P4_9ACTN</name>
<dbReference type="Proteomes" id="UP000562984">
    <property type="component" value="Unassembled WGS sequence"/>
</dbReference>
<evidence type="ECO:0000256" key="2">
    <source>
        <dbReference type="SAM" id="Phobius"/>
    </source>
</evidence>
<reference evidence="3 4" key="1">
    <citation type="submission" date="2020-05" db="EMBL/GenBank/DDBJ databases">
        <title>Nakamurella sp. DB0629 isolated from air conditioner.</title>
        <authorList>
            <person name="Kim D.H."/>
            <person name="Kim D.-U."/>
        </authorList>
    </citation>
    <scope>NUCLEOTIDE SEQUENCE [LARGE SCALE GENOMIC DNA]</scope>
    <source>
        <strain evidence="3 4">DB0629</strain>
    </source>
</reference>
<feature type="transmembrane region" description="Helical" evidence="2">
    <location>
        <begin position="170"/>
        <end position="191"/>
    </location>
</feature>
<evidence type="ECO:0000256" key="1">
    <source>
        <dbReference type="SAM" id="MobiDB-lite"/>
    </source>
</evidence>
<comment type="caution">
    <text evidence="3">The sequence shown here is derived from an EMBL/GenBank/DDBJ whole genome shotgun (WGS) entry which is preliminary data.</text>
</comment>
<organism evidence="3 4">
    <name type="scientific">Nakamurella aerolata</name>
    <dbReference type="NCBI Taxonomy" id="1656892"/>
    <lineage>
        <taxon>Bacteria</taxon>
        <taxon>Bacillati</taxon>
        <taxon>Actinomycetota</taxon>
        <taxon>Actinomycetes</taxon>
        <taxon>Nakamurellales</taxon>
        <taxon>Nakamurellaceae</taxon>
        <taxon>Nakamurella</taxon>
    </lineage>
</organism>
<dbReference type="Pfam" id="PF06197">
    <property type="entry name" value="DUF998"/>
    <property type="match status" value="1"/>
</dbReference>
<keyword evidence="2" id="KW-0472">Membrane</keyword>
<sequence length="223" mass="23400">MTAARWYRLGLAALLLTLLMAVLMQALKGDWMPPEISFSQYGVGPSWWAFSLFSLGVAATPLCFDRAMPTHRAITWMLLIGAAGCLLMAIVHTDAGGLQQSTRAKVHMVGSVVGLVMVPLGAFGASVLSGRIHRWVPICLTLISAACLVLLLVSAAGVDTLGVGTQRSWALWQTGAVLADVAGMLLLAVLARPRRQPPPGGGDPRHPARTSGRPGVTAGPTTS</sequence>
<feature type="transmembrane region" description="Helical" evidence="2">
    <location>
        <begin position="45"/>
        <end position="64"/>
    </location>
</feature>
<keyword evidence="4" id="KW-1185">Reference proteome</keyword>
<evidence type="ECO:0000313" key="4">
    <source>
        <dbReference type="Proteomes" id="UP000562984"/>
    </source>
</evidence>
<feature type="transmembrane region" description="Helical" evidence="2">
    <location>
        <begin position="135"/>
        <end position="158"/>
    </location>
</feature>
<dbReference type="AlphaFoldDB" id="A0A849A2P4"/>
<protein>
    <submittedName>
        <fullName evidence="3">DUF998 domain-containing protein</fullName>
    </submittedName>
</protein>
<dbReference type="RefSeq" id="WP_171198000.1">
    <property type="nucleotide sequence ID" value="NZ_JABEND010000001.1"/>
</dbReference>
<evidence type="ECO:0000313" key="3">
    <source>
        <dbReference type="EMBL" id="NNG34347.1"/>
    </source>
</evidence>
<gene>
    <name evidence="3" type="ORF">HKD39_01135</name>
</gene>
<feature type="transmembrane region" description="Helical" evidence="2">
    <location>
        <begin position="107"/>
        <end position="128"/>
    </location>
</feature>